<proteinExistence type="predicted"/>
<dbReference type="Proteomes" id="UP000807306">
    <property type="component" value="Unassembled WGS sequence"/>
</dbReference>
<gene>
    <name evidence="1" type="ORF">CPB83DRAFT_856023</name>
</gene>
<protein>
    <submittedName>
        <fullName evidence="1">Uncharacterized protein</fullName>
    </submittedName>
</protein>
<name>A0A9P6JNY1_9AGAR</name>
<comment type="caution">
    <text evidence="1">The sequence shown here is derived from an EMBL/GenBank/DDBJ whole genome shotgun (WGS) entry which is preliminary data.</text>
</comment>
<sequence>MNILKSPFYSQLRTDLIPSDLDALLIRRFIREETTQIQREKLRAKEVYNNLVAKHLQYLELIDNHQKLVYPLRRGLPDDVLQEIFLHCLPRDGYVVLHLNKAPLLLANGCTT</sequence>
<accession>A0A9P6JNY1</accession>
<dbReference type="OrthoDB" id="3221235at2759"/>
<dbReference type="EMBL" id="MU157860">
    <property type="protein sequence ID" value="KAF9527566.1"/>
    <property type="molecule type" value="Genomic_DNA"/>
</dbReference>
<reference evidence="1" key="1">
    <citation type="submission" date="2020-11" db="EMBL/GenBank/DDBJ databases">
        <authorList>
            <consortium name="DOE Joint Genome Institute"/>
            <person name="Ahrendt S."/>
            <person name="Riley R."/>
            <person name="Andreopoulos W."/>
            <person name="Labutti K."/>
            <person name="Pangilinan J."/>
            <person name="Ruiz-Duenas F.J."/>
            <person name="Barrasa J.M."/>
            <person name="Sanchez-Garcia M."/>
            <person name="Camarero S."/>
            <person name="Miyauchi S."/>
            <person name="Serrano A."/>
            <person name="Linde D."/>
            <person name="Babiker R."/>
            <person name="Drula E."/>
            <person name="Ayuso-Fernandez I."/>
            <person name="Pacheco R."/>
            <person name="Padilla G."/>
            <person name="Ferreira P."/>
            <person name="Barriuso J."/>
            <person name="Kellner H."/>
            <person name="Castanera R."/>
            <person name="Alfaro M."/>
            <person name="Ramirez L."/>
            <person name="Pisabarro A.G."/>
            <person name="Kuo A."/>
            <person name="Tritt A."/>
            <person name="Lipzen A."/>
            <person name="He G."/>
            <person name="Yan M."/>
            <person name="Ng V."/>
            <person name="Cullen D."/>
            <person name="Martin F."/>
            <person name="Rosso M.-N."/>
            <person name="Henrissat B."/>
            <person name="Hibbett D."/>
            <person name="Martinez A.T."/>
            <person name="Grigoriev I.V."/>
        </authorList>
    </citation>
    <scope>NUCLEOTIDE SEQUENCE</scope>
    <source>
        <strain evidence="1">CBS 506.95</strain>
    </source>
</reference>
<organism evidence="1 2">
    <name type="scientific">Crepidotus variabilis</name>
    <dbReference type="NCBI Taxonomy" id="179855"/>
    <lineage>
        <taxon>Eukaryota</taxon>
        <taxon>Fungi</taxon>
        <taxon>Dikarya</taxon>
        <taxon>Basidiomycota</taxon>
        <taxon>Agaricomycotina</taxon>
        <taxon>Agaricomycetes</taxon>
        <taxon>Agaricomycetidae</taxon>
        <taxon>Agaricales</taxon>
        <taxon>Agaricineae</taxon>
        <taxon>Crepidotaceae</taxon>
        <taxon>Crepidotus</taxon>
    </lineage>
</organism>
<evidence type="ECO:0000313" key="1">
    <source>
        <dbReference type="EMBL" id="KAF9527566.1"/>
    </source>
</evidence>
<dbReference type="AlphaFoldDB" id="A0A9P6JNY1"/>
<keyword evidence="2" id="KW-1185">Reference proteome</keyword>
<evidence type="ECO:0000313" key="2">
    <source>
        <dbReference type="Proteomes" id="UP000807306"/>
    </source>
</evidence>